<evidence type="ECO:0000256" key="5">
    <source>
        <dbReference type="ARBA" id="ARBA00022989"/>
    </source>
</evidence>
<keyword evidence="11" id="KW-1185">Reference proteome</keyword>
<dbReference type="Gene3D" id="1.10.3430.10">
    <property type="entry name" value="Ammonium transporter AmtB like domains"/>
    <property type="match status" value="1"/>
</dbReference>
<feature type="transmembrane region" description="Helical" evidence="8">
    <location>
        <begin position="129"/>
        <end position="150"/>
    </location>
</feature>
<evidence type="ECO:0000256" key="3">
    <source>
        <dbReference type="ARBA" id="ARBA00022448"/>
    </source>
</evidence>
<evidence type="ECO:0000256" key="2">
    <source>
        <dbReference type="ARBA" id="ARBA00005887"/>
    </source>
</evidence>
<dbReference type="PROSITE" id="PS01219">
    <property type="entry name" value="AMMONIUM_TRANSP"/>
    <property type="match status" value="1"/>
</dbReference>
<dbReference type="PANTHER" id="PTHR11730:SF89">
    <property type="entry name" value="AMMONIUM TRANSPORTER SLL0108-RELATED"/>
    <property type="match status" value="1"/>
</dbReference>
<gene>
    <name evidence="10" type="ORF">EDD79_100676</name>
</gene>
<dbReference type="InterPro" id="IPR029020">
    <property type="entry name" value="Ammonium/urea_transptr"/>
</dbReference>
<keyword evidence="6 8" id="KW-0472">Membrane</keyword>
<feature type="transmembrane region" description="Helical" evidence="8">
    <location>
        <begin position="204"/>
        <end position="223"/>
    </location>
</feature>
<accession>A0A4R2TPV3</accession>
<feature type="transmembrane region" description="Helical" evidence="8">
    <location>
        <begin position="54"/>
        <end position="80"/>
    </location>
</feature>
<evidence type="ECO:0000256" key="4">
    <source>
        <dbReference type="ARBA" id="ARBA00022692"/>
    </source>
</evidence>
<organism evidence="10 11">
    <name type="scientific">Serpentinicella alkaliphila</name>
    <dbReference type="NCBI Taxonomy" id="1734049"/>
    <lineage>
        <taxon>Bacteria</taxon>
        <taxon>Bacillati</taxon>
        <taxon>Bacillota</taxon>
        <taxon>Clostridia</taxon>
        <taxon>Peptostreptococcales</taxon>
        <taxon>Natronincolaceae</taxon>
        <taxon>Serpentinicella</taxon>
    </lineage>
</organism>
<dbReference type="GO" id="GO:0097272">
    <property type="term" value="P:ammonium homeostasis"/>
    <property type="evidence" value="ECO:0007669"/>
    <property type="project" value="TreeGrafter"/>
</dbReference>
<dbReference type="SUPFAM" id="SSF111352">
    <property type="entry name" value="Ammonium transporter"/>
    <property type="match status" value="1"/>
</dbReference>
<evidence type="ECO:0000256" key="7">
    <source>
        <dbReference type="ARBA" id="ARBA00023177"/>
    </source>
</evidence>
<comment type="similarity">
    <text evidence="2 8">Belongs to the ammonia transporter channel (TC 1.A.11.2) family.</text>
</comment>
<keyword evidence="3 8" id="KW-0813">Transport</keyword>
<name>A0A4R2TPV3_9FIRM</name>
<dbReference type="FunFam" id="1.10.3430.10:FF:000008">
    <property type="entry name" value="Ammonium transporter"/>
    <property type="match status" value="1"/>
</dbReference>
<comment type="subcellular location">
    <subcellularLocation>
        <location evidence="8">Cell membrane</location>
        <topology evidence="8">Multi-pass membrane protein</topology>
    </subcellularLocation>
    <subcellularLocation>
        <location evidence="1">Membrane</location>
        <topology evidence="1">Multi-pass membrane protein</topology>
    </subcellularLocation>
</comment>
<keyword evidence="4 8" id="KW-0812">Transmembrane</keyword>
<dbReference type="NCBIfam" id="TIGR00836">
    <property type="entry name" value="amt"/>
    <property type="match status" value="1"/>
</dbReference>
<dbReference type="InterPro" id="IPR018047">
    <property type="entry name" value="Ammonium_transpt_CS"/>
</dbReference>
<dbReference type="EMBL" id="SLYC01000006">
    <property type="protein sequence ID" value="TCQ04672.1"/>
    <property type="molecule type" value="Genomic_DNA"/>
</dbReference>
<keyword evidence="7 8" id="KW-0924">Ammonia transport</keyword>
<evidence type="ECO:0000256" key="8">
    <source>
        <dbReference type="RuleBase" id="RU362002"/>
    </source>
</evidence>
<feature type="transmembrane region" description="Helical" evidence="8">
    <location>
        <begin position="322"/>
        <end position="342"/>
    </location>
</feature>
<dbReference type="AlphaFoldDB" id="A0A4R2TPV3"/>
<comment type="caution">
    <text evidence="10">The sequence shown here is derived from an EMBL/GenBank/DDBJ whole genome shotgun (WGS) entry which is preliminary data.</text>
</comment>
<dbReference type="OrthoDB" id="9814202at2"/>
<feature type="transmembrane region" description="Helical" evidence="8">
    <location>
        <begin position="354"/>
        <end position="377"/>
    </location>
</feature>
<reference evidence="10 11" key="1">
    <citation type="submission" date="2019-03" db="EMBL/GenBank/DDBJ databases">
        <title>Genomic Encyclopedia of Type Strains, Phase IV (KMG-IV): sequencing the most valuable type-strain genomes for metagenomic binning, comparative biology and taxonomic classification.</title>
        <authorList>
            <person name="Goeker M."/>
        </authorList>
    </citation>
    <scope>NUCLEOTIDE SEQUENCE [LARGE SCALE GENOMIC DNA]</scope>
    <source>
        <strain evidence="10 11">DSM 100013</strain>
    </source>
</reference>
<evidence type="ECO:0000256" key="1">
    <source>
        <dbReference type="ARBA" id="ARBA00004141"/>
    </source>
</evidence>
<dbReference type="Proteomes" id="UP000295504">
    <property type="component" value="Unassembled WGS sequence"/>
</dbReference>
<dbReference type="InterPro" id="IPR024041">
    <property type="entry name" value="NH4_transpt_AmtB-like_dom"/>
</dbReference>
<sequence>METNLEMITAIDTLWVVLCAALVFFMQAGFCMVETGFTRAKNAGNIIMKNLMDFAIGSLIYWVVGFSIMFGVSAGGFIGSLDLFSTGTFEHLGLTVPKEAFLIFQTVFAATAATIVSGAMAERTKFSSYLIYSFFITLIIYPVVGHWTWGGGWLSELGFMDFAGSTVVHSLGGWSALMGAWILGPRIGKYSSDGKSQAIPGHSLTLGALGVFILWFGWFGFNPGSTLSGMASVDISHIFVTTNLSAAMAATVTMIITWIRYKKPDVSMTLNGALAGLVAITAGTHAVSPVGAVCIGAIAGVVIVYAIEFIDKVLKIDDPVGAIGVHGVCGATGTLLVGVFAVDGGLLYGGGFDLLIVQAIGVFAVAAWTLTTTFILFKTIKATVGLRVHAEEEINGLDIEEHGIESYADFQPKNISLTQQI</sequence>
<proteinExistence type="inferred from homology"/>
<evidence type="ECO:0000256" key="6">
    <source>
        <dbReference type="ARBA" id="ARBA00023136"/>
    </source>
</evidence>
<dbReference type="PANTHER" id="PTHR11730">
    <property type="entry name" value="AMMONIUM TRANSPORTER"/>
    <property type="match status" value="1"/>
</dbReference>
<dbReference type="GO" id="GO:0005886">
    <property type="term" value="C:plasma membrane"/>
    <property type="evidence" value="ECO:0007669"/>
    <property type="project" value="UniProtKB-SubCell"/>
</dbReference>
<feature type="transmembrane region" description="Helical" evidence="8">
    <location>
        <begin position="162"/>
        <end position="183"/>
    </location>
</feature>
<feature type="transmembrane region" description="Helical" evidence="8">
    <location>
        <begin position="266"/>
        <end position="284"/>
    </location>
</feature>
<feature type="transmembrane region" description="Helical" evidence="8">
    <location>
        <begin position="14"/>
        <end position="33"/>
    </location>
</feature>
<feature type="transmembrane region" description="Helical" evidence="8">
    <location>
        <begin position="235"/>
        <end position="259"/>
    </location>
</feature>
<dbReference type="RefSeq" id="WP_132847805.1">
    <property type="nucleotide sequence ID" value="NZ_CP058648.1"/>
</dbReference>
<dbReference type="Pfam" id="PF00909">
    <property type="entry name" value="Ammonium_transp"/>
    <property type="match status" value="1"/>
</dbReference>
<evidence type="ECO:0000259" key="9">
    <source>
        <dbReference type="Pfam" id="PF00909"/>
    </source>
</evidence>
<dbReference type="GO" id="GO:0008519">
    <property type="term" value="F:ammonium channel activity"/>
    <property type="evidence" value="ECO:0007669"/>
    <property type="project" value="InterPro"/>
</dbReference>
<feature type="domain" description="Ammonium transporter AmtB-like" evidence="9">
    <location>
        <begin position="14"/>
        <end position="407"/>
    </location>
</feature>
<feature type="transmembrane region" description="Helical" evidence="8">
    <location>
        <begin position="100"/>
        <end position="117"/>
    </location>
</feature>
<protein>
    <recommendedName>
        <fullName evidence="8">Ammonium transporter</fullName>
    </recommendedName>
</protein>
<keyword evidence="5 8" id="KW-1133">Transmembrane helix</keyword>
<evidence type="ECO:0000313" key="11">
    <source>
        <dbReference type="Proteomes" id="UP000295504"/>
    </source>
</evidence>
<feature type="transmembrane region" description="Helical" evidence="8">
    <location>
        <begin position="290"/>
        <end position="310"/>
    </location>
</feature>
<evidence type="ECO:0000313" key="10">
    <source>
        <dbReference type="EMBL" id="TCQ04672.1"/>
    </source>
</evidence>
<dbReference type="InterPro" id="IPR001905">
    <property type="entry name" value="Ammonium_transpt"/>
</dbReference>